<feature type="compositionally biased region" description="Low complexity" evidence="1">
    <location>
        <begin position="1"/>
        <end position="34"/>
    </location>
</feature>
<evidence type="ECO:0000313" key="2">
    <source>
        <dbReference type="EMBL" id="KAF2219687.1"/>
    </source>
</evidence>
<evidence type="ECO:0000256" key="1">
    <source>
        <dbReference type="SAM" id="MobiDB-lite"/>
    </source>
</evidence>
<dbReference type="Proteomes" id="UP000799538">
    <property type="component" value="Unassembled WGS sequence"/>
</dbReference>
<organism evidence="2 3">
    <name type="scientific">Elsinoe ampelina</name>
    <dbReference type="NCBI Taxonomy" id="302913"/>
    <lineage>
        <taxon>Eukaryota</taxon>
        <taxon>Fungi</taxon>
        <taxon>Dikarya</taxon>
        <taxon>Ascomycota</taxon>
        <taxon>Pezizomycotina</taxon>
        <taxon>Dothideomycetes</taxon>
        <taxon>Dothideomycetidae</taxon>
        <taxon>Myriangiales</taxon>
        <taxon>Elsinoaceae</taxon>
        <taxon>Elsinoe</taxon>
    </lineage>
</organism>
<accession>A0A6A6G1V2</accession>
<feature type="compositionally biased region" description="Low complexity" evidence="1">
    <location>
        <begin position="43"/>
        <end position="58"/>
    </location>
</feature>
<gene>
    <name evidence="2" type="ORF">BDZ85DRAFT_268188</name>
</gene>
<evidence type="ECO:0000313" key="3">
    <source>
        <dbReference type="Proteomes" id="UP000799538"/>
    </source>
</evidence>
<sequence length="97" mass="10467">MILRKSSTSTSPLATTRTTMSLSTLSSLGVTTPTPLRPRRSRSSLTVSSRPSRTLSRLQPPTIRTTPCWSSFQSAPSISASWTVAPMVSAMCPTLRI</sequence>
<keyword evidence="3" id="KW-1185">Reference proteome</keyword>
<dbReference type="AlphaFoldDB" id="A0A6A6G1V2"/>
<reference evidence="3" key="1">
    <citation type="journal article" date="2020" name="Stud. Mycol.">
        <title>101 Dothideomycetes genomes: A test case for predicting lifestyles and emergence of pathogens.</title>
        <authorList>
            <person name="Haridas S."/>
            <person name="Albert R."/>
            <person name="Binder M."/>
            <person name="Bloem J."/>
            <person name="LaButti K."/>
            <person name="Salamov A."/>
            <person name="Andreopoulos B."/>
            <person name="Baker S."/>
            <person name="Barry K."/>
            <person name="Bills G."/>
            <person name="Bluhm B."/>
            <person name="Cannon C."/>
            <person name="Castanera R."/>
            <person name="Culley D."/>
            <person name="Daum C."/>
            <person name="Ezra D."/>
            <person name="Gonzalez J."/>
            <person name="Henrissat B."/>
            <person name="Kuo A."/>
            <person name="Liang C."/>
            <person name="Lipzen A."/>
            <person name="Lutzoni F."/>
            <person name="Magnuson J."/>
            <person name="Mondo S."/>
            <person name="Nolan M."/>
            <person name="Ohm R."/>
            <person name="Pangilinan J."/>
            <person name="Park H.-J."/>
            <person name="Ramirez L."/>
            <person name="Alfaro M."/>
            <person name="Sun H."/>
            <person name="Tritt A."/>
            <person name="Yoshinaga Y."/>
            <person name="Zwiers L.-H."/>
            <person name="Turgeon B."/>
            <person name="Goodwin S."/>
            <person name="Spatafora J."/>
            <person name="Crous P."/>
            <person name="Grigoriev I."/>
        </authorList>
    </citation>
    <scope>NUCLEOTIDE SEQUENCE [LARGE SCALE GENOMIC DNA]</scope>
    <source>
        <strain evidence="3">CECT 20119</strain>
    </source>
</reference>
<feature type="region of interest" description="Disordered" evidence="1">
    <location>
        <begin position="1"/>
        <end position="61"/>
    </location>
</feature>
<dbReference type="EMBL" id="ML992515">
    <property type="protein sequence ID" value="KAF2219687.1"/>
    <property type="molecule type" value="Genomic_DNA"/>
</dbReference>
<protein>
    <submittedName>
        <fullName evidence="2">Uncharacterized protein</fullName>
    </submittedName>
</protein>
<name>A0A6A6G1V2_9PEZI</name>
<proteinExistence type="predicted"/>